<dbReference type="PROSITE" id="PS00049">
    <property type="entry name" value="RIBOSOMAL_L14"/>
    <property type="match status" value="1"/>
</dbReference>
<reference evidence="5" key="1">
    <citation type="submission" date="2023-03" db="EMBL/GenBank/DDBJ databases">
        <authorList>
            <person name="Steffen K."/>
            <person name="Cardenas P."/>
        </authorList>
    </citation>
    <scope>NUCLEOTIDE SEQUENCE</scope>
</reference>
<dbReference type="SUPFAM" id="SSF50193">
    <property type="entry name" value="Ribosomal protein L14"/>
    <property type="match status" value="1"/>
</dbReference>
<protein>
    <submittedName>
        <fullName evidence="5">50S ribosomal protein L14</fullName>
    </submittedName>
</protein>
<evidence type="ECO:0000256" key="4">
    <source>
        <dbReference type="RuleBase" id="RU003949"/>
    </source>
</evidence>
<dbReference type="PANTHER" id="PTHR11761">
    <property type="entry name" value="50S/60S RIBOSOMAL PROTEIN L14/L23"/>
    <property type="match status" value="1"/>
</dbReference>
<dbReference type="GO" id="GO:0006412">
    <property type="term" value="P:translation"/>
    <property type="evidence" value="ECO:0007669"/>
    <property type="project" value="InterPro"/>
</dbReference>
<dbReference type="Proteomes" id="UP001174909">
    <property type="component" value="Unassembled WGS sequence"/>
</dbReference>
<comment type="caution">
    <text evidence="5">The sequence shown here is derived from an EMBL/GenBank/DDBJ whole genome shotgun (WGS) entry which is preliminary data.</text>
</comment>
<evidence type="ECO:0000256" key="3">
    <source>
        <dbReference type="ARBA" id="ARBA00023274"/>
    </source>
</evidence>
<dbReference type="SMART" id="SM01374">
    <property type="entry name" value="Ribosomal_L14"/>
    <property type="match status" value="1"/>
</dbReference>
<name>A0AA35SV75_GEOBA</name>
<dbReference type="Gene3D" id="2.40.150.20">
    <property type="entry name" value="Ribosomal protein L14"/>
    <property type="match status" value="1"/>
</dbReference>
<gene>
    <name evidence="5" type="ORF">GBAR_LOCUS20555</name>
</gene>
<evidence type="ECO:0000256" key="2">
    <source>
        <dbReference type="ARBA" id="ARBA00022980"/>
    </source>
</evidence>
<accession>A0AA35SV75</accession>
<dbReference type="GO" id="GO:0022625">
    <property type="term" value="C:cytosolic large ribosomal subunit"/>
    <property type="evidence" value="ECO:0007669"/>
    <property type="project" value="TreeGrafter"/>
</dbReference>
<dbReference type="InterPro" id="IPR036853">
    <property type="entry name" value="Ribosomal_uL14_sf"/>
</dbReference>
<evidence type="ECO:0000256" key="1">
    <source>
        <dbReference type="ARBA" id="ARBA00010745"/>
    </source>
</evidence>
<dbReference type="EMBL" id="CASHTH010002890">
    <property type="protein sequence ID" value="CAI8036710.1"/>
    <property type="molecule type" value="Genomic_DNA"/>
</dbReference>
<dbReference type="NCBIfam" id="TIGR01067">
    <property type="entry name" value="rplN_bact"/>
    <property type="match status" value="1"/>
</dbReference>
<dbReference type="AlphaFoldDB" id="A0AA35SV75"/>
<dbReference type="CDD" id="cd00337">
    <property type="entry name" value="Ribosomal_uL14"/>
    <property type="match status" value="1"/>
</dbReference>
<keyword evidence="3 4" id="KW-0687">Ribonucleoprotein</keyword>
<dbReference type="GO" id="GO:0070180">
    <property type="term" value="F:large ribosomal subunit rRNA binding"/>
    <property type="evidence" value="ECO:0007669"/>
    <property type="project" value="TreeGrafter"/>
</dbReference>
<keyword evidence="6" id="KW-1185">Reference proteome</keyword>
<sequence>MSYLNVADNSGAKRVQCIRVLGGTRHVSAGVGDRIVVTVKTAIPSAAVPKGTVVRAVIVRTRKETRRVDGTYIRFDDNACVLIDEAGNPSGKRIFGPGGAGAARS</sequence>
<dbReference type="PANTHER" id="PTHR11761:SF3">
    <property type="entry name" value="LARGE RIBOSOMAL SUBUNIT PROTEIN UL14M"/>
    <property type="match status" value="1"/>
</dbReference>
<evidence type="ECO:0000313" key="6">
    <source>
        <dbReference type="Proteomes" id="UP001174909"/>
    </source>
</evidence>
<organism evidence="5 6">
    <name type="scientific">Geodia barretti</name>
    <name type="common">Barrett's horny sponge</name>
    <dbReference type="NCBI Taxonomy" id="519541"/>
    <lineage>
        <taxon>Eukaryota</taxon>
        <taxon>Metazoa</taxon>
        <taxon>Porifera</taxon>
        <taxon>Demospongiae</taxon>
        <taxon>Heteroscleromorpha</taxon>
        <taxon>Tetractinellida</taxon>
        <taxon>Astrophorina</taxon>
        <taxon>Geodiidae</taxon>
        <taxon>Geodia</taxon>
    </lineage>
</organism>
<dbReference type="InterPro" id="IPR019972">
    <property type="entry name" value="Ribosomal_uL14_CS"/>
</dbReference>
<dbReference type="HAMAP" id="MF_01367">
    <property type="entry name" value="Ribosomal_uL14"/>
    <property type="match status" value="1"/>
</dbReference>
<keyword evidence="2 4" id="KW-0689">Ribosomal protein</keyword>
<dbReference type="Pfam" id="PF00238">
    <property type="entry name" value="Ribosomal_L14"/>
    <property type="match status" value="1"/>
</dbReference>
<dbReference type="InterPro" id="IPR000218">
    <property type="entry name" value="Ribosomal_uL14"/>
</dbReference>
<proteinExistence type="inferred from homology"/>
<dbReference type="GO" id="GO:0003735">
    <property type="term" value="F:structural constituent of ribosome"/>
    <property type="evidence" value="ECO:0007669"/>
    <property type="project" value="InterPro"/>
</dbReference>
<evidence type="ECO:0000313" key="5">
    <source>
        <dbReference type="EMBL" id="CAI8036710.1"/>
    </source>
</evidence>
<comment type="similarity">
    <text evidence="1 4">Belongs to the universal ribosomal protein uL14 family.</text>
</comment>
<dbReference type="InterPro" id="IPR005745">
    <property type="entry name" value="Ribosomal_uL14_bac-type"/>
</dbReference>